<evidence type="ECO:0000256" key="1">
    <source>
        <dbReference type="SAM" id="Coils"/>
    </source>
</evidence>
<organism evidence="3 4">
    <name type="scientific">Ziziphus jujuba</name>
    <name type="common">Chinese jujube</name>
    <name type="synonym">Ziziphus sativa</name>
    <dbReference type="NCBI Taxonomy" id="326968"/>
    <lineage>
        <taxon>Eukaryota</taxon>
        <taxon>Viridiplantae</taxon>
        <taxon>Streptophyta</taxon>
        <taxon>Embryophyta</taxon>
        <taxon>Tracheophyta</taxon>
        <taxon>Spermatophyta</taxon>
        <taxon>Magnoliopsida</taxon>
        <taxon>eudicotyledons</taxon>
        <taxon>Gunneridae</taxon>
        <taxon>Pentapetalae</taxon>
        <taxon>rosids</taxon>
        <taxon>fabids</taxon>
        <taxon>Rosales</taxon>
        <taxon>Rhamnaceae</taxon>
        <taxon>Paliureae</taxon>
        <taxon>Ziziphus</taxon>
    </lineage>
</organism>
<feature type="transmembrane region" description="Helical" evidence="2">
    <location>
        <begin position="412"/>
        <end position="434"/>
    </location>
</feature>
<evidence type="ECO:0000256" key="2">
    <source>
        <dbReference type="SAM" id="Phobius"/>
    </source>
</evidence>
<gene>
    <name evidence="4" type="primary">LOC112492856</name>
</gene>
<name>A0ABM3IVX5_ZIZJJ</name>
<dbReference type="GeneID" id="112492856"/>
<protein>
    <submittedName>
        <fullName evidence="4">Uncharacterized protein LOC112492856</fullName>
    </submittedName>
</protein>
<keyword evidence="2" id="KW-0812">Transmembrane</keyword>
<accession>A0ABM3IVX5</accession>
<dbReference type="InterPro" id="IPR052843">
    <property type="entry name" value="ER_body_metal_sequester"/>
</dbReference>
<feature type="transmembrane region" description="Helical" evidence="2">
    <location>
        <begin position="499"/>
        <end position="517"/>
    </location>
</feature>
<feature type="coiled-coil region" evidence="1">
    <location>
        <begin position="67"/>
        <end position="159"/>
    </location>
</feature>
<reference evidence="4" key="1">
    <citation type="submission" date="2025-08" db="UniProtKB">
        <authorList>
            <consortium name="RefSeq"/>
        </authorList>
    </citation>
    <scope>IDENTIFICATION</scope>
    <source>
        <tissue evidence="4">Seedling</tissue>
    </source>
</reference>
<feature type="transmembrane region" description="Helical" evidence="2">
    <location>
        <begin position="465"/>
        <end position="487"/>
    </location>
</feature>
<dbReference type="PANTHER" id="PTHR38937:SF2">
    <property type="entry name" value="MEMBRANE PROTEIN OF ER BODY-LIKE PROTEIN ISOFORM X1"/>
    <property type="match status" value="1"/>
</dbReference>
<keyword evidence="1" id="KW-0175">Coiled coil</keyword>
<dbReference type="Proteomes" id="UP001652623">
    <property type="component" value="Chromosome 9"/>
</dbReference>
<keyword evidence="2" id="KW-0472">Membrane</keyword>
<proteinExistence type="predicted"/>
<feature type="transmembrane region" description="Helical" evidence="2">
    <location>
        <begin position="385"/>
        <end position="406"/>
    </location>
</feature>
<dbReference type="PANTHER" id="PTHR38937">
    <property type="entry name" value="MEMBRANE PROTEIN OF ER BODY-LIKE PROTEIN"/>
    <property type="match status" value="1"/>
</dbReference>
<keyword evidence="2" id="KW-1133">Transmembrane helix</keyword>
<feature type="transmembrane region" description="Helical" evidence="2">
    <location>
        <begin position="529"/>
        <end position="549"/>
    </location>
</feature>
<evidence type="ECO:0000313" key="4">
    <source>
        <dbReference type="RefSeq" id="XP_048336459.2"/>
    </source>
</evidence>
<sequence length="580" mass="64291">MEVIKKMKGGVEAKKNEALTMVKEEVEAKKEAIMKVKEGVQAKTEEALRKVKEGLGAKTEEALMTVMAEVEEKKDEFMKVKEDVEAKRDTFMKVKEEVDAMKREASMMAKEGLEAKAEEALMKLMKELEAKRDAFMKVKEDVEAKKEAFMKVMEVAEANKKDALMMVKEGVEANTEEALMKVFDEVENKKEAFMKVKKDVEEKIEPVKTFILGALACHSSKIGDTVPSILYPVVNSPPVDVPVQQSHVDGTSYTGNKHFKGFSSSTQNIQEQNGTYTDLEKGSTSGNGIETLGSRTAEGTIELCLENLYQQQESQEFYCPRCNTRIKKVLIKPPEEDIFRCTNCFAFLIPGGNCLCNIFRSRKQDEQQPARAEPRSSKSWQILKSIVYGGLAESITSLGIVTSAASADAATLNIMALALANLIGGLVTIIHNLWEFKNDDSTVKSEDTGLQVDRYQEILGRKENFCLHATAAILSFLIFGLVPPVVYGFTFRESDDKDLKIAAVAGASLICIILLALAKARTQSNPKYILTVVQYVGVGIGVSVASYVAGDLLDRLLEQLGWFQQTHGDKTFPLPQFMSM</sequence>
<keyword evidence="3" id="KW-1185">Reference proteome</keyword>
<dbReference type="RefSeq" id="XP_048336459.2">
    <property type="nucleotide sequence ID" value="XM_048480502.2"/>
</dbReference>
<evidence type="ECO:0000313" key="3">
    <source>
        <dbReference type="Proteomes" id="UP001652623"/>
    </source>
</evidence>